<organism evidence="2">
    <name type="scientific">Quercus suber</name>
    <name type="common">Cork oak</name>
    <dbReference type="NCBI Taxonomy" id="58331"/>
    <lineage>
        <taxon>Eukaryota</taxon>
        <taxon>Viridiplantae</taxon>
        <taxon>Streptophyta</taxon>
        <taxon>Embryophyta</taxon>
        <taxon>Tracheophyta</taxon>
        <taxon>Spermatophyta</taxon>
        <taxon>Magnoliopsida</taxon>
        <taxon>eudicotyledons</taxon>
        <taxon>Gunneridae</taxon>
        <taxon>Pentapetalae</taxon>
        <taxon>rosids</taxon>
        <taxon>fabids</taxon>
        <taxon>Fagales</taxon>
        <taxon>Fagaceae</taxon>
        <taxon>Quercus</taxon>
    </lineage>
</organism>
<keyword evidence="1" id="KW-1133">Transmembrane helix</keyword>
<keyword evidence="1" id="KW-0472">Membrane</keyword>
<reference evidence="2" key="3">
    <citation type="submission" date="2023-07" db="EMBL/GenBank/DDBJ databases">
        <title>An improved reference 1 genome and first organelle genomes of Quercus suber.</title>
        <authorList>
            <consortium name="Genosuber Consortium"/>
            <person name="Usie A."/>
            <person name="Serra O."/>
            <person name="Barros P."/>
        </authorList>
    </citation>
    <scope>NUCLEOTIDE SEQUENCE</scope>
    <source>
        <strain evidence="2">HL8</strain>
        <tissue evidence="2">Leaves</tissue>
    </source>
</reference>
<dbReference type="AlphaFoldDB" id="A0AAW0M9T4"/>
<reference evidence="2" key="2">
    <citation type="journal article" date="2018" name="Sci. Data">
        <title>The draft genome sequence of cork oak.</title>
        <authorList>
            <person name="Ramos A.M."/>
            <person name="Usie A."/>
            <person name="Barbosa P."/>
            <person name="Barros P.M."/>
            <person name="Capote T."/>
            <person name="Chaves I."/>
            <person name="Simoes F."/>
            <person name="Abreu I."/>
            <person name="Carrasquinho I."/>
            <person name="Faro C."/>
            <person name="Guimaraes J.B."/>
            <person name="Mendonca D."/>
            <person name="Nobrega F."/>
            <person name="Rodrigues L."/>
            <person name="Saibo N.J.M."/>
            <person name="Varela M.C."/>
            <person name="Egas C."/>
            <person name="Matos J."/>
            <person name="Miguel C.M."/>
            <person name="Oliveira M.M."/>
            <person name="Ricardo C.P."/>
            <person name="Goncalves S."/>
        </authorList>
    </citation>
    <scope>NUCLEOTIDE SEQUENCE [LARGE SCALE GENOMIC DNA]</scope>
    <source>
        <strain evidence="2">HL8</strain>
    </source>
</reference>
<sequence length="77" mass="8522">MKSRHKSFHPVYIGGLIAALYLELWLLPISNAVHEKIGIYELKNGNFSAKFTIGVHPLSPLLFLTKMAIGCVVLGLM</sequence>
<accession>A0AAW0M9T4</accession>
<evidence type="ECO:0000256" key="1">
    <source>
        <dbReference type="SAM" id="Phobius"/>
    </source>
</evidence>
<feature type="transmembrane region" description="Helical" evidence="1">
    <location>
        <begin position="53"/>
        <end position="76"/>
    </location>
</feature>
<feature type="transmembrane region" description="Helical" evidence="1">
    <location>
        <begin position="12"/>
        <end position="33"/>
    </location>
</feature>
<dbReference type="EMBL" id="PKMF04000006">
    <property type="protein sequence ID" value="KAK7860565.1"/>
    <property type="molecule type" value="Genomic_DNA"/>
</dbReference>
<protein>
    <submittedName>
        <fullName evidence="2">Uncharacterized protein</fullName>
    </submittedName>
</protein>
<name>A0AAW0M9T4_QUESU</name>
<comment type="caution">
    <text evidence="2">The sequence shown here is derived from an EMBL/GenBank/DDBJ whole genome shotgun (WGS) entry which is preliminary data.</text>
</comment>
<evidence type="ECO:0000313" key="2">
    <source>
        <dbReference type="EMBL" id="KAK7860565.1"/>
    </source>
</evidence>
<reference evidence="2" key="1">
    <citation type="submission" date="2017-12" db="EMBL/GenBank/DDBJ databases">
        <authorList>
            <person name="Barbosa P."/>
            <person name="Usie A."/>
            <person name="Ramos A.M."/>
        </authorList>
    </citation>
    <scope>NUCLEOTIDE SEQUENCE</scope>
    <source>
        <strain evidence="2">HL8</strain>
        <tissue evidence="2">Leaves</tissue>
    </source>
</reference>
<keyword evidence="1" id="KW-0812">Transmembrane</keyword>
<proteinExistence type="predicted"/>
<gene>
    <name evidence="2" type="ORF">CFP56_036785</name>
</gene>